<proteinExistence type="predicted"/>
<keyword evidence="2" id="KW-1185">Reference proteome</keyword>
<evidence type="ECO:0000313" key="2">
    <source>
        <dbReference type="Proteomes" id="UP000823674"/>
    </source>
</evidence>
<protein>
    <submittedName>
        <fullName evidence="1">Uncharacterized protein</fullName>
    </submittedName>
</protein>
<sequence>MSNLSLGTTSPMLQLERRLWTFVLTVSEILPTTIHACKGLLVFNAGGGVTGSGLGYLLLEPLSVD</sequence>
<accession>A0ABQ7LAH4</accession>
<evidence type="ECO:0000313" key="1">
    <source>
        <dbReference type="EMBL" id="KAG5382615.1"/>
    </source>
</evidence>
<reference evidence="1 2" key="1">
    <citation type="submission" date="2021-03" db="EMBL/GenBank/DDBJ databases">
        <authorList>
            <person name="King G.J."/>
            <person name="Bancroft I."/>
            <person name="Baten A."/>
            <person name="Bloomfield J."/>
            <person name="Borpatragohain P."/>
            <person name="He Z."/>
            <person name="Irish N."/>
            <person name="Irwin J."/>
            <person name="Liu K."/>
            <person name="Mauleon R.P."/>
            <person name="Moore J."/>
            <person name="Morris R."/>
            <person name="Ostergaard L."/>
            <person name="Wang B."/>
            <person name="Wells R."/>
        </authorList>
    </citation>
    <scope>NUCLEOTIDE SEQUENCE [LARGE SCALE GENOMIC DNA]</scope>
    <source>
        <strain evidence="1">R-o-18</strain>
        <tissue evidence="1">Leaf</tissue>
    </source>
</reference>
<comment type="caution">
    <text evidence="1">The sequence shown here is derived from an EMBL/GenBank/DDBJ whole genome shotgun (WGS) entry which is preliminary data.</text>
</comment>
<gene>
    <name evidence="1" type="primary">A09g502260.1_BraROA</name>
    <name evidence="1" type="ORF">IGI04_034085</name>
</gene>
<organism evidence="1 2">
    <name type="scientific">Brassica rapa subsp. trilocularis</name>
    <dbReference type="NCBI Taxonomy" id="1813537"/>
    <lineage>
        <taxon>Eukaryota</taxon>
        <taxon>Viridiplantae</taxon>
        <taxon>Streptophyta</taxon>
        <taxon>Embryophyta</taxon>
        <taxon>Tracheophyta</taxon>
        <taxon>Spermatophyta</taxon>
        <taxon>Magnoliopsida</taxon>
        <taxon>eudicotyledons</taxon>
        <taxon>Gunneridae</taxon>
        <taxon>Pentapetalae</taxon>
        <taxon>rosids</taxon>
        <taxon>malvids</taxon>
        <taxon>Brassicales</taxon>
        <taxon>Brassicaceae</taxon>
        <taxon>Brassiceae</taxon>
        <taxon>Brassica</taxon>
    </lineage>
</organism>
<dbReference type="EMBL" id="JADBGQ010000008">
    <property type="protein sequence ID" value="KAG5382615.1"/>
    <property type="molecule type" value="Genomic_DNA"/>
</dbReference>
<name>A0ABQ7LAH4_BRACM</name>
<dbReference type="Proteomes" id="UP000823674">
    <property type="component" value="Chromosome A09"/>
</dbReference>